<name>A0AAD9Q8U5_ACRCE</name>
<evidence type="ECO:0000313" key="4">
    <source>
        <dbReference type="Proteomes" id="UP001249851"/>
    </source>
</evidence>
<feature type="region of interest" description="Disordered" evidence="1">
    <location>
        <begin position="136"/>
        <end position="156"/>
    </location>
</feature>
<feature type="compositionally biased region" description="Basic and acidic residues" evidence="1">
    <location>
        <begin position="136"/>
        <end position="146"/>
    </location>
</feature>
<dbReference type="AlphaFoldDB" id="A0AAD9Q8U5"/>
<keyword evidence="4" id="KW-1185">Reference proteome</keyword>
<sequence length="303" mass="32408">MSFIAHACIHDLKMEIKVEAINTKRSYGVPGAKGEPGPQGPPGHLGPRGQRGPRGRSGKPGPVGPPGDKGPMGPEGPKGTQPVWLGEDRKCSAAVVGLDLLLGLSMITAVALNHVDEVFSFTSKVKFYGASFPGRKEGTLGDKGEQGARGPKGEQGPALPALRNWKQCAWEYINDEKDNGLIKECTFNKHASNTVLKVEFNGDYRVAGCLDCCRRWFFTFDGSECRPAIDGIAYIGTNNGQRDNNRHKTTYIGGYCEGIAKGTVGVGLNVGNCVDKNTPDSNAYTGWGSVTRIMIEEVAPSVQ</sequence>
<dbReference type="GO" id="GO:0005581">
    <property type="term" value="C:collagen trimer"/>
    <property type="evidence" value="ECO:0007669"/>
    <property type="project" value="UniProtKB-KW"/>
</dbReference>
<protein>
    <submittedName>
        <fullName evidence="3">Collagen triple helix repeat-containing protein 1</fullName>
    </submittedName>
</protein>
<reference evidence="3" key="2">
    <citation type="journal article" date="2023" name="Science">
        <title>Genomic signatures of disease resistance in endangered staghorn corals.</title>
        <authorList>
            <person name="Vollmer S.V."/>
            <person name="Selwyn J.D."/>
            <person name="Despard B.A."/>
            <person name="Roesel C.L."/>
        </authorList>
    </citation>
    <scope>NUCLEOTIDE SEQUENCE</scope>
    <source>
        <strain evidence="3">K2</strain>
    </source>
</reference>
<proteinExistence type="predicted"/>
<organism evidence="3 4">
    <name type="scientific">Acropora cervicornis</name>
    <name type="common">Staghorn coral</name>
    <dbReference type="NCBI Taxonomy" id="6130"/>
    <lineage>
        <taxon>Eukaryota</taxon>
        <taxon>Metazoa</taxon>
        <taxon>Cnidaria</taxon>
        <taxon>Anthozoa</taxon>
        <taxon>Hexacorallia</taxon>
        <taxon>Scleractinia</taxon>
        <taxon>Astrocoeniina</taxon>
        <taxon>Acroporidae</taxon>
        <taxon>Acropora</taxon>
    </lineage>
</organism>
<dbReference type="PANTHER" id="PTHR24023">
    <property type="entry name" value="COLLAGEN ALPHA"/>
    <property type="match status" value="1"/>
</dbReference>
<dbReference type="Pfam" id="PF25815">
    <property type="entry name" value="CTHRC1_C"/>
    <property type="match status" value="1"/>
</dbReference>
<feature type="domain" description="CTHRC1 C-terminal" evidence="2">
    <location>
        <begin position="161"/>
        <end position="295"/>
    </location>
</feature>
<evidence type="ECO:0000313" key="3">
    <source>
        <dbReference type="EMBL" id="KAK2556857.1"/>
    </source>
</evidence>
<dbReference type="Proteomes" id="UP001249851">
    <property type="component" value="Unassembled WGS sequence"/>
</dbReference>
<dbReference type="InterPro" id="IPR057873">
    <property type="entry name" value="CTHRC1_C"/>
</dbReference>
<comment type="caution">
    <text evidence="3">The sequence shown here is derived from an EMBL/GenBank/DDBJ whole genome shotgun (WGS) entry which is preliminary data.</text>
</comment>
<evidence type="ECO:0000259" key="2">
    <source>
        <dbReference type="Pfam" id="PF25815"/>
    </source>
</evidence>
<dbReference type="EMBL" id="JARQWQ010000053">
    <property type="protein sequence ID" value="KAK2556857.1"/>
    <property type="molecule type" value="Genomic_DNA"/>
</dbReference>
<reference evidence="3" key="1">
    <citation type="journal article" date="2023" name="G3 (Bethesda)">
        <title>Whole genome assembly and annotation of the endangered Caribbean coral Acropora cervicornis.</title>
        <authorList>
            <person name="Selwyn J.D."/>
            <person name="Vollmer S.V."/>
        </authorList>
    </citation>
    <scope>NUCLEOTIDE SEQUENCE</scope>
    <source>
        <strain evidence="3">K2</strain>
    </source>
</reference>
<dbReference type="GO" id="GO:0005615">
    <property type="term" value="C:extracellular space"/>
    <property type="evidence" value="ECO:0007669"/>
    <property type="project" value="TreeGrafter"/>
</dbReference>
<keyword evidence="3" id="KW-0176">Collagen</keyword>
<dbReference type="GO" id="GO:0031012">
    <property type="term" value="C:extracellular matrix"/>
    <property type="evidence" value="ECO:0007669"/>
    <property type="project" value="TreeGrafter"/>
</dbReference>
<dbReference type="PANTHER" id="PTHR24023:SF1082">
    <property type="entry name" value="COLLAGEN TRIPLE HELIX REPEAT"/>
    <property type="match status" value="1"/>
</dbReference>
<dbReference type="Pfam" id="PF01391">
    <property type="entry name" value="Collagen"/>
    <property type="match status" value="1"/>
</dbReference>
<feature type="compositionally biased region" description="Low complexity" evidence="1">
    <location>
        <begin position="69"/>
        <end position="79"/>
    </location>
</feature>
<dbReference type="InterPro" id="IPR008160">
    <property type="entry name" value="Collagen"/>
</dbReference>
<gene>
    <name evidence="3" type="ORF">P5673_021068</name>
</gene>
<accession>A0AAD9Q8U5</accession>
<feature type="region of interest" description="Disordered" evidence="1">
    <location>
        <begin position="27"/>
        <end position="84"/>
    </location>
</feature>
<dbReference type="InterPro" id="IPR050149">
    <property type="entry name" value="Collagen_superfamily"/>
</dbReference>
<evidence type="ECO:0000256" key="1">
    <source>
        <dbReference type="SAM" id="MobiDB-lite"/>
    </source>
</evidence>